<evidence type="ECO:0000313" key="2">
    <source>
        <dbReference type="Proteomes" id="UP001153331"/>
    </source>
</evidence>
<dbReference type="Proteomes" id="UP001153331">
    <property type="component" value="Unassembled WGS sequence"/>
</dbReference>
<evidence type="ECO:0000313" key="1">
    <source>
        <dbReference type="EMBL" id="KAJ8111178.1"/>
    </source>
</evidence>
<accession>A0ACC2I7R8</accession>
<gene>
    <name evidence="1" type="ORF">OPT61_g6167</name>
</gene>
<protein>
    <submittedName>
        <fullName evidence="1">Uncharacterized protein</fullName>
    </submittedName>
</protein>
<sequence length="1149" mass="130250">MAYATAPLSGPRSFRVLHLLAGTADEPIRFYLELTTCDTGPQFGYEALSYVWGDPTLSEEIFCEEMEAVTSRSFMVTINCYNALKSLRLPDEIRGLWIDAICINQTDVIEREAQVAMMGSIYSGASQVVVHLGESYDDSDCVMRYLEDQYVPVEFPRRDVIPYPGALALASFSSRAWFSRTWVLQEIFSAQRAEVRCGRMSISWDALKDYYQRSCSGALDGQLSTPAAYKVVQLVGWVRGDSRGVSRRLLSLLMNTRWCSSSDPRDKLYGILSIPNADEDIRFLRPNYQRSVRKLFTDVAIFLYFEIGPEMFRQASKPSLDRGLKSLPTWVPDWSCEGVLEVERPRGETEFNVFKVGDRPTTGIEAWAWGCPPVVQRITSRKLEVRGKFVSSLSTISEECDLDKNVFPLAQWCKIARQSSSCTPDSSHFTDVEILEEKKILARIIAHEEFLRLITRDNILYDMPLHLVLQSILEWETGNSDDLVVEHVTQHRAGSSYLYQIHVLLKSCDKRKVAVLQNGLMALVPVFSQPGDLVYVLPGASVPFLFRKQDNHYIFIGDCFVQGIMFGEAWDSTHTEPLETLTVNLLPDISPAYSLHTPYKMRLLDVKTFQLRTFYGDDIPPYAILSHTWLQDEEEVTFGHLQPQHPAGWRHLPGARKVELTCLQAATDGYSWAWIDTCCIDKANSSELSEAINSMFKWYQKAGVCYVYLTDIDLDRRQDFFVSRWWTRAWTLQELLAPGFVQFFDMNWRRIGTKADIIDAHTLCNSHGIHSNSVAQRMSWAAHRKATRAEDVAYSLLGIFQISMTMLYGEGEGAFLRLQKEIVHATDDLSLFAWNLAPVPLEYIRSAATEGTGNHRTKMSISPLGMFASHPSDFKDSKDIDVFPRYIGDARIEEQHGNLTFYAPMISSSDCYMPILRNWEASSLFWIALLPCGMRGRPHMLLGLILMVHAQIEGNSYRQPQSARVRFAIPDPVATFLIDSKDVAKARSMHIRVHSLANTRRYHGSAQTSALHRLLFVENSRGHEISTLEVISQATWRIIAKHPYILSCDHEAFADGYCILILRVDLSGSAQDLFVGVHVKQTVEDEDRVLLAMGHVCPRYVHKMGKNYARNDDFISLPGKEGYLSAKIETRVNSVKAVIGGRGDPWGPV</sequence>
<comment type="caution">
    <text evidence="1">The sequence shown here is derived from an EMBL/GenBank/DDBJ whole genome shotgun (WGS) entry which is preliminary data.</text>
</comment>
<organism evidence="1 2">
    <name type="scientific">Boeremia exigua</name>
    <dbReference type="NCBI Taxonomy" id="749465"/>
    <lineage>
        <taxon>Eukaryota</taxon>
        <taxon>Fungi</taxon>
        <taxon>Dikarya</taxon>
        <taxon>Ascomycota</taxon>
        <taxon>Pezizomycotina</taxon>
        <taxon>Dothideomycetes</taxon>
        <taxon>Pleosporomycetidae</taxon>
        <taxon>Pleosporales</taxon>
        <taxon>Pleosporineae</taxon>
        <taxon>Didymellaceae</taxon>
        <taxon>Boeremia</taxon>
    </lineage>
</organism>
<reference evidence="1" key="1">
    <citation type="submission" date="2022-11" db="EMBL/GenBank/DDBJ databases">
        <title>Genome Sequence of Boeremia exigua.</title>
        <authorList>
            <person name="Buettner E."/>
        </authorList>
    </citation>
    <scope>NUCLEOTIDE SEQUENCE</scope>
    <source>
        <strain evidence="1">CU02</strain>
    </source>
</reference>
<proteinExistence type="predicted"/>
<dbReference type="EMBL" id="JAPHNI010000429">
    <property type="protein sequence ID" value="KAJ8111178.1"/>
    <property type="molecule type" value="Genomic_DNA"/>
</dbReference>
<name>A0ACC2I7R8_9PLEO</name>
<keyword evidence="2" id="KW-1185">Reference proteome</keyword>